<evidence type="ECO:0000256" key="1">
    <source>
        <dbReference type="SAM" id="MobiDB-lite"/>
    </source>
</evidence>
<organism evidence="2 3">
    <name type="scientific">Luteipulveratus flavus</name>
    <dbReference type="NCBI Taxonomy" id="3031728"/>
    <lineage>
        <taxon>Bacteria</taxon>
        <taxon>Bacillati</taxon>
        <taxon>Actinomycetota</taxon>
        <taxon>Actinomycetes</taxon>
        <taxon>Micrococcales</taxon>
        <taxon>Dermacoccaceae</taxon>
        <taxon>Luteipulveratus</taxon>
    </lineage>
</organism>
<name>A0ABT6C2L3_9MICO</name>
<keyword evidence="3" id="KW-1185">Reference proteome</keyword>
<dbReference type="EMBL" id="JAROAV010000006">
    <property type="protein sequence ID" value="MDF8262920.1"/>
    <property type="molecule type" value="Genomic_DNA"/>
</dbReference>
<dbReference type="Pfam" id="PF12005">
    <property type="entry name" value="DUF3499"/>
    <property type="match status" value="1"/>
</dbReference>
<sequence>MTTPRPPRNRSRTCSRAACHRPAVATLTYVYADQTAVLGPLATYAEPHTYDMCAEHAGRLTAPRGWDVVRLAVDLTEPEPSPDDLLALADAVRAAARPATPPVAPSVDGADGQATSENGRRRHLRVLPDV</sequence>
<dbReference type="Proteomes" id="UP001528912">
    <property type="component" value="Unassembled WGS sequence"/>
</dbReference>
<reference evidence="2 3" key="1">
    <citation type="submission" date="2023-03" db="EMBL/GenBank/DDBJ databases">
        <title>YIM 133296 draft genome.</title>
        <authorList>
            <person name="Xiong L."/>
        </authorList>
    </citation>
    <scope>NUCLEOTIDE SEQUENCE [LARGE SCALE GENOMIC DNA]</scope>
    <source>
        <strain evidence="2 3">YIM 133296</strain>
    </source>
</reference>
<feature type="region of interest" description="Disordered" evidence="1">
    <location>
        <begin position="97"/>
        <end position="130"/>
    </location>
</feature>
<proteinExistence type="predicted"/>
<evidence type="ECO:0000313" key="3">
    <source>
        <dbReference type="Proteomes" id="UP001528912"/>
    </source>
</evidence>
<gene>
    <name evidence="2" type="ORF">P4R38_01520</name>
</gene>
<comment type="caution">
    <text evidence="2">The sequence shown here is derived from an EMBL/GenBank/DDBJ whole genome shotgun (WGS) entry which is preliminary data.</text>
</comment>
<protein>
    <submittedName>
        <fullName evidence="2">DUF3499 domain-containing protein</fullName>
    </submittedName>
</protein>
<accession>A0ABT6C2L3</accession>
<evidence type="ECO:0000313" key="2">
    <source>
        <dbReference type="EMBL" id="MDF8262920.1"/>
    </source>
</evidence>
<dbReference type="InterPro" id="IPR021888">
    <property type="entry name" value="DUF3499"/>
</dbReference>
<dbReference type="RefSeq" id="WP_275240630.1">
    <property type="nucleotide sequence ID" value="NZ_JARFJC010000049.1"/>
</dbReference>
<feature type="compositionally biased region" description="Basic residues" evidence="1">
    <location>
        <begin position="120"/>
        <end position="130"/>
    </location>
</feature>